<dbReference type="AlphaFoldDB" id="A0A078KY05"/>
<dbReference type="EMBL" id="CCSB01000004">
    <property type="protein sequence ID" value="CDZ79295.1"/>
    <property type="molecule type" value="Genomic_DNA"/>
</dbReference>
<keyword evidence="2" id="KW-1185">Reference proteome</keyword>
<dbReference type="RefSeq" id="WP_044012511.1">
    <property type="nucleotide sequence ID" value="NZ_CCVW01000004.1"/>
</dbReference>
<dbReference type="Proteomes" id="UP000044071">
    <property type="component" value="Unassembled WGS sequence"/>
</dbReference>
<reference evidence="1 2" key="1">
    <citation type="submission" date="2014-06" db="EMBL/GenBank/DDBJ databases">
        <authorList>
            <person name="Urmite Genomes Urmite Genomes"/>
        </authorList>
    </citation>
    <scope>NUCLEOTIDE SEQUENCE [LARGE SCALE GENOMIC DNA]</scope>
</reference>
<accession>A0A078KY05</accession>
<name>A0A078KY05_9GAMM</name>
<sequence length="155" mass="17593">MPAFKFETKKATFHISGEKLIIAPKQTYLKTRGLDENGEYYIKTEYFIYPEASIVNKNLNQLGYPSTKMSIDGKEHFSFKNKGEITPELARMFIAICVIQDLVPRSDGVKFLEDFISYTKDAANAENFYVFFADKAETTDKQPPCLSGEQSAKCS</sequence>
<organism evidence="1 2">
    <name type="scientific">Legionella massiliensis</name>
    <dbReference type="NCBI Taxonomy" id="1034943"/>
    <lineage>
        <taxon>Bacteria</taxon>
        <taxon>Pseudomonadati</taxon>
        <taxon>Pseudomonadota</taxon>
        <taxon>Gammaproteobacteria</taxon>
        <taxon>Legionellales</taxon>
        <taxon>Legionellaceae</taxon>
        <taxon>Legionella</taxon>
    </lineage>
</organism>
<evidence type="ECO:0000313" key="2">
    <source>
        <dbReference type="Proteomes" id="UP000044071"/>
    </source>
</evidence>
<proteinExistence type="predicted"/>
<protein>
    <submittedName>
        <fullName evidence="1">Uncharacterized protein</fullName>
    </submittedName>
</protein>
<evidence type="ECO:0000313" key="1">
    <source>
        <dbReference type="EMBL" id="CDZ79295.1"/>
    </source>
</evidence>
<gene>
    <name evidence="1" type="ORF">BN59_03613</name>
</gene>